<keyword evidence="2" id="KW-0067">ATP-binding</keyword>
<dbReference type="SMART" id="SM00382">
    <property type="entry name" value="AAA"/>
    <property type="match status" value="1"/>
</dbReference>
<dbReference type="EMBL" id="OBDZ01000031">
    <property type="protein sequence ID" value="SNY43312.1"/>
    <property type="molecule type" value="Genomic_DNA"/>
</dbReference>
<keyword evidence="5" id="KW-1185">Reference proteome</keyword>
<dbReference type="RefSeq" id="WP_097019188.1">
    <property type="nucleotide sequence ID" value="NZ_OBDZ01000031.1"/>
</dbReference>
<dbReference type="PANTHER" id="PTHR20953">
    <property type="entry name" value="KINASE-RELATED"/>
    <property type="match status" value="1"/>
</dbReference>
<dbReference type="Pfam" id="PF19568">
    <property type="entry name" value="Spore_III_AA"/>
    <property type="match status" value="1"/>
</dbReference>
<evidence type="ECO:0000256" key="1">
    <source>
        <dbReference type="ARBA" id="ARBA00022741"/>
    </source>
</evidence>
<dbReference type="InterPro" id="IPR045735">
    <property type="entry name" value="Spore_III_AA_AAA+_ATPase"/>
</dbReference>
<feature type="domain" description="AAA+ ATPase" evidence="3">
    <location>
        <begin position="158"/>
        <end position="308"/>
    </location>
</feature>
<evidence type="ECO:0000313" key="4">
    <source>
        <dbReference type="EMBL" id="SNY43312.1"/>
    </source>
</evidence>
<dbReference type="NCBIfam" id="TIGR02858">
    <property type="entry name" value="spore_III_AA"/>
    <property type="match status" value="1"/>
</dbReference>
<dbReference type="GO" id="GO:0005524">
    <property type="term" value="F:ATP binding"/>
    <property type="evidence" value="ECO:0007669"/>
    <property type="project" value="UniProtKB-KW"/>
</dbReference>
<dbReference type="Proteomes" id="UP000219573">
    <property type="component" value="Unassembled WGS sequence"/>
</dbReference>
<evidence type="ECO:0000259" key="3">
    <source>
        <dbReference type="SMART" id="SM00382"/>
    </source>
</evidence>
<proteinExistence type="predicted"/>
<dbReference type="AlphaFoldDB" id="A0A285I5L9"/>
<protein>
    <submittedName>
        <fullName evidence="4">Stage III sporulation protein AA</fullName>
    </submittedName>
</protein>
<gene>
    <name evidence="4" type="ORF">SAMN06265827_13144</name>
</gene>
<dbReference type="STRING" id="1413210.U472_05525"/>
<dbReference type="SUPFAM" id="SSF52540">
    <property type="entry name" value="P-loop containing nucleoside triphosphate hydrolases"/>
    <property type="match status" value="1"/>
</dbReference>
<organism evidence="4 5">
    <name type="scientific">Orenia metallireducens</name>
    <dbReference type="NCBI Taxonomy" id="1413210"/>
    <lineage>
        <taxon>Bacteria</taxon>
        <taxon>Bacillati</taxon>
        <taxon>Bacillota</taxon>
        <taxon>Clostridia</taxon>
        <taxon>Halanaerobiales</taxon>
        <taxon>Halobacteroidaceae</taxon>
        <taxon>Orenia</taxon>
    </lineage>
</organism>
<reference evidence="5" key="1">
    <citation type="submission" date="2017-09" db="EMBL/GenBank/DDBJ databases">
        <authorList>
            <person name="Varghese N."/>
            <person name="Submissions S."/>
        </authorList>
    </citation>
    <scope>NUCLEOTIDE SEQUENCE [LARGE SCALE GENOMIC DNA]</scope>
    <source>
        <strain evidence="5">MSL47</strain>
    </source>
</reference>
<dbReference type="Gene3D" id="3.40.50.300">
    <property type="entry name" value="P-loop containing nucleotide triphosphate hydrolases"/>
    <property type="match status" value="1"/>
</dbReference>
<evidence type="ECO:0000256" key="2">
    <source>
        <dbReference type="ARBA" id="ARBA00022840"/>
    </source>
</evidence>
<dbReference type="InterPro" id="IPR014217">
    <property type="entry name" value="Spore_III_AA"/>
</dbReference>
<accession>A0A285I5L9</accession>
<dbReference type="InterPro" id="IPR027417">
    <property type="entry name" value="P-loop_NTPase"/>
</dbReference>
<dbReference type="PANTHER" id="PTHR20953:SF3">
    <property type="entry name" value="P-LOOP CONTAINING NUCLEOSIDE TRIPHOSPHATE HYDROLASES SUPERFAMILY PROTEIN"/>
    <property type="match status" value="1"/>
</dbReference>
<dbReference type="InterPro" id="IPR003593">
    <property type="entry name" value="AAA+_ATPase"/>
</dbReference>
<sequence length="318" mass="35487">MENKMNRILKQGILPVLAPELRRIINHIDDNQIDDLIEIRLRVGNPLILERRRGELIVDSRGYRIKDIKQGYLVTIKDIKDTLNLMTRSSLFTLEGEIKAGFFTLTGGHRVGLVGQVIADEQGIKRIKHISGLNIRICQEIIGAGDKVVKEIVRGRNDIYNTLIISPPRCGKTTLIRDLTRQLSDGIPTLRFNGLKVGVVDERSEIGGAYQGVAQNRLGVRTDLLDRCPKAEGMMLLIRSMSPDVIVTDEIGSEEDVKALQEAINAGVRIITTVHGSSLDELKLRPSLKEIINTNTFQRIIILSHRQGAGTVEKIIKI</sequence>
<evidence type="ECO:0000313" key="5">
    <source>
        <dbReference type="Proteomes" id="UP000219573"/>
    </source>
</evidence>
<name>A0A285I5L9_9FIRM</name>
<keyword evidence="1" id="KW-0547">Nucleotide-binding</keyword>